<comment type="caution">
    <text evidence="1">The sequence shown here is derived from an EMBL/GenBank/DDBJ whole genome shotgun (WGS) entry which is preliminary data.</text>
</comment>
<evidence type="ECO:0000313" key="2">
    <source>
        <dbReference type="Proteomes" id="UP000780801"/>
    </source>
</evidence>
<name>A0A9P6G2Z8_9FUNG</name>
<proteinExistence type="predicted"/>
<gene>
    <name evidence="1" type="ORF">BGW38_009227</name>
</gene>
<sequence length="64" mass="7361">MDIDDYEGMVIDENDEFITPSPGMEDFVFDEKTGHPRLASTVSHKIVDKDFFNDFPDLFDDDNA</sequence>
<evidence type="ECO:0000313" key="1">
    <source>
        <dbReference type="EMBL" id="KAF9586142.1"/>
    </source>
</evidence>
<dbReference type="Proteomes" id="UP000780801">
    <property type="component" value="Unassembled WGS sequence"/>
</dbReference>
<dbReference type="AlphaFoldDB" id="A0A9P6G2Z8"/>
<dbReference type="OrthoDB" id="2421554at2759"/>
<dbReference type="EMBL" id="JAABOA010000067">
    <property type="protein sequence ID" value="KAF9586142.1"/>
    <property type="molecule type" value="Genomic_DNA"/>
</dbReference>
<protein>
    <submittedName>
        <fullName evidence="1">Uncharacterized protein</fullName>
    </submittedName>
</protein>
<reference evidence="1" key="1">
    <citation type="journal article" date="2020" name="Fungal Divers.">
        <title>Resolving the Mortierellaceae phylogeny through synthesis of multi-gene phylogenetics and phylogenomics.</title>
        <authorList>
            <person name="Vandepol N."/>
            <person name="Liber J."/>
            <person name="Desiro A."/>
            <person name="Na H."/>
            <person name="Kennedy M."/>
            <person name="Barry K."/>
            <person name="Grigoriev I.V."/>
            <person name="Miller A.N."/>
            <person name="O'Donnell K."/>
            <person name="Stajich J.E."/>
            <person name="Bonito G."/>
        </authorList>
    </citation>
    <scope>NUCLEOTIDE SEQUENCE</scope>
    <source>
        <strain evidence="1">KOD1015</strain>
    </source>
</reference>
<keyword evidence="2" id="KW-1185">Reference proteome</keyword>
<accession>A0A9P6G2Z8</accession>
<organism evidence="1 2">
    <name type="scientific">Lunasporangiospora selenospora</name>
    <dbReference type="NCBI Taxonomy" id="979761"/>
    <lineage>
        <taxon>Eukaryota</taxon>
        <taxon>Fungi</taxon>
        <taxon>Fungi incertae sedis</taxon>
        <taxon>Mucoromycota</taxon>
        <taxon>Mortierellomycotina</taxon>
        <taxon>Mortierellomycetes</taxon>
        <taxon>Mortierellales</taxon>
        <taxon>Mortierellaceae</taxon>
        <taxon>Lunasporangiospora</taxon>
    </lineage>
</organism>